<keyword evidence="1" id="KW-0812">Transmembrane</keyword>
<evidence type="ECO:0000313" key="2">
    <source>
        <dbReference type="EMBL" id="KAG8084341.1"/>
    </source>
</evidence>
<keyword evidence="1" id="KW-1133">Transmembrane helix</keyword>
<evidence type="ECO:0000256" key="1">
    <source>
        <dbReference type="SAM" id="Phobius"/>
    </source>
</evidence>
<comment type="caution">
    <text evidence="2">The sequence shown here is derived from an EMBL/GenBank/DDBJ whole genome shotgun (WGS) entry which is preliminary data.</text>
</comment>
<keyword evidence="3" id="KW-1185">Reference proteome</keyword>
<proteinExistence type="predicted"/>
<feature type="transmembrane region" description="Helical" evidence="1">
    <location>
        <begin position="30"/>
        <end position="50"/>
    </location>
</feature>
<reference evidence="2" key="2">
    <citation type="submission" date="2021-02" db="EMBL/GenBank/DDBJ databases">
        <authorList>
            <person name="Kimball J.A."/>
            <person name="Haas M.W."/>
            <person name="Macchietto M."/>
            <person name="Kono T."/>
            <person name="Duquette J."/>
            <person name="Shao M."/>
        </authorList>
    </citation>
    <scope>NUCLEOTIDE SEQUENCE</scope>
    <source>
        <tissue evidence="2">Fresh leaf tissue</tissue>
    </source>
</reference>
<organism evidence="2 3">
    <name type="scientific">Zizania palustris</name>
    <name type="common">Northern wild rice</name>
    <dbReference type="NCBI Taxonomy" id="103762"/>
    <lineage>
        <taxon>Eukaryota</taxon>
        <taxon>Viridiplantae</taxon>
        <taxon>Streptophyta</taxon>
        <taxon>Embryophyta</taxon>
        <taxon>Tracheophyta</taxon>
        <taxon>Spermatophyta</taxon>
        <taxon>Magnoliopsida</taxon>
        <taxon>Liliopsida</taxon>
        <taxon>Poales</taxon>
        <taxon>Poaceae</taxon>
        <taxon>BOP clade</taxon>
        <taxon>Oryzoideae</taxon>
        <taxon>Oryzeae</taxon>
        <taxon>Zizaniinae</taxon>
        <taxon>Zizania</taxon>
    </lineage>
</organism>
<accession>A0A8J6BFK0</accession>
<keyword evidence="1" id="KW-0472">Membrane</keyword>
<evidence type="ECO:0000313" key="3">
    <source>
        <dbReference type="Proteomes" id="UP000729402"/>
    </source>
</evidence>
<sequence>MGATPGNVAAVLLRRLPRELSSPASPLAPVAAPISFVLFVCLLVPFLLVCTARSGRKVGSSSAATGACRCL</sequence>
<reference evidence="2" key="1">
    <citation type="journal article" date="2021" name="bioRxiv">
        <title>Whole Genome Assembly and Annotation of Northern Wild Rice, Zizania palustris L., Supports a Whole Genome Duplication in the Zizania Genus.</title>
        <authorList>
            <person name="Haas M."/>
            <person name="Kono T."/>
            <person name="Macchietto M."/>
            <person name="Millas R."/>
            <person name="McGilp L."/>
            <person name="Shao M."/>
            <person name="Duquette J."/>
            <person name="Hirsch C.N."/>
            <person name="Kimball J."/>
        </authorList>
    </citation>
    <scope>NUCLEOTIDE SEQUENCE</scope>
    <source>
        <tissue evidence="2">Fresh leaf tissue</tissue>
    </source>
</reference>
<gene>
    <name evidence="2" type="ORF">GUJ93_ZPchr0010g7916</name>
</gene>
<dbReference type="AlphaFoldDB" id="A0A8J6BFK0"/>
<protein>
    <submittedName>
        <fullName evidence="2">Uncharacterized protein</fullName>
    </submittedName>
</protein>
<dbReference type="EMBL" id="JAAALK010000082">
    <property type="protein sequence ID" value="KAG8084341.1"/>
    <property type="molecule type" value="Genomic_DNA"/>
</dbReference>
<dbReference type="Proteomes" id="UP000729402">
    <property type="component" value="Unassembled WGS sequence"/>
</dbReference>
<name>A0A8J6BFK0_ZIZPA</name>